<comment type="caution">
    <text evidence="2">The sequence shown here is derived from an EMBL/GenBank/DDBJ whole genome shotgun (WGS) entry which is preliminary data.</text>
</comment>
<protein>
    <recommendedName>
        <fullName evidence="4">Tetratricopeptide repeat protein</fullName>
    </recommendedName>
</protein>
<evidence type="ECO:0000313" key="3">
    <source>
        <dbReference type="Proteomes" id="UP001152599"/>
    </source>
</evidence>
<evidence type="ECO:0008006" key="4">
    <source>
        <dbReference type="Google" id="ProtNLM"/>
    </source>
</evidence>
<evidence type="ECO:0000313" key="2">
    <source>
        <dbReference type="EMBL" id="MDG4946964.1"/>
    </source>
</evidence>
<evidence type="ECO:0000256" key="1">
    <source>
        <dbReference type="SAM" id="MobiDB-lite"/>
    </source>
</evidence>
<sequence>MNSQILNLFHNPLSISSQDLFQIEDEIEKYPYFQALHLLKAKAVSTSDEETLTSVLNKTATFCSNRSILFEYIHTETQEKVIEEETAKEEIDLEEEVDSEANIQDVINQKTQEETSTKEEIVDDKQEEIESLIKAHEKVSPKVKEEKIIQSTKPEDKEEMTTAETAKSNLSFSQWLKSSHRAPEQTEEVAEETDAVNEKFKVIEEFLDKNPKITPSKEYKPSIEIQSTNKENLSHLMTETLAKIYVEQNKFDKAIKAYTILRLKYPEKSGYFADQIKEIQELKHK</sequence>
<name>A0A9X4RXS0_9FLAO</name>
<keyword evidence="3" id="KW-1185">Reference proteome</keyword>
<dbReference type="EMBL" id="JANCMU010000008">
    <property type="protein sequence ID" value="MDG4946964.1"/>
    <property type="molecule type" value="Genomic_DNA"/>
</dbReference>
<organism evidence="2 3">
    <name type="scientific">Profundicola chukchiensis</name>
    <dbReference type="NCBI Taxonomy" id="2961959"/>
    <lineage>
        <taxon>Bacteria</taxon>
        <taxon>Pseudomonadati</taxon>
        <taxon>Bacteroidota</taxon>
        <taxon>Flavobacteriia</taxon>
        <taxon>Flavobacteriales</taxon>
        <taxon>Weeksellaceae</taxon>
        <taxon>Profundicola</taxon>
    </lineage>
</organism>
<accession>A0A9X4RXS0</accession>
<proteinExistence type="predicted"/>
<dbReference type="AlphaFoldDB" id="A0A9X4RXS0"/>
<dbReference type="Proteomes" id="UP001152599">
    <property type="component" value="Unassembled WGS sequence"/>
</dbReference>
<dbReference type="RefSeq" id="WP_304421245.1">
    <property type="nucleotide sequence ID" value="NZ_JANCMU010000008.1"/>
</dbReference>
<gene>
    <name evidence="2" type="ORF">NMK71_11125</name>
</gene>
<feature type="region of interest" description="Disordered" evidence="1">
    <location>
        <begin position="174"/>
        <end position="193"/>
    </location>
</feature>
<reference evidence="2" key="1">
    <citation type="submission" date="2022-07" db="EMBL/GenBank/DDBJ databases">
        <title>Description and genome-wide analysis of Profundicola chukchiensis gen. nov., sp. nov., marine bacteria isolated from bottom sediments of the Chukchi Sea.</title>
        <authorList>
            <person name="Romanenko L."/>
            <person name="Otstavnykh N."/>
            <person name="Kurilenko V."/>
            <person name="Eremeev V."/>
            <person name="Velansky P."/>
            <person name="Mikhailov V."/>
            <person name="Isaeva M."/>
        </authorList>
    </citation>
    <scope>NUCLEOTIDE SEQUENCE</scope>
    <source>
        <strain evidence="2">KMM 9713</strain>
    </source>
</reference>